<reference evidence="1 2" key="1">
    <citation type="journal article" date="2011" name="J. Bacteriol.">
        <title>Complete genome sequence of Burkholderia rhizoxinica, an endosymbiont of Rhizopus microsporus.</title>
        <authorList>
            <person name="Lackner G."/>
            <person name="Moebius N."/>
            <person name="Partida-Martinez L."/>
            <person name="Hertweck C."/>
        </authorList>
    </citation>
    <scope>NUCLEOTIDE SEQUENCE [LARGE SCALE GENOMIC DNA]</scope>
    <source>
        <strain evidence="2">DSM 19002 / CIP 109453 / HKI 454</strain>
    </source>
</reference>
<proteinExistence type="predicted"/>
<dbReference type="KEGG" id="brh:RBRH_04026"/>
<dbReference type="Proteomes" id="UP000007437">
    <property type="component" value="Chromosome"/>
</dbReference>
<evidence type="ECO:0000313" key="2">
    <source>
        <dbReference type="Proteomes" id="UP000007437"/>
    </source>
</evidence>
<gene>
    <name evidence="1" type="ordered locus">RBRH_04026</name>
</gene>
<dbReference type="HOGENOM" id="CLU_2551852_0_0_4"/>
<name>E5ANN7_MYCRK</name>
<protein>
    <submittedName>
        <fullName evidence="1">Uncharacterized protein</fullName>
    </submittedName>
</protein>
<organism evidence="1 2">
    <name type="scientific">Mycetohabitans rhizoxinica (strain DSM 19002 / CIP 109453 / HKI 454)</name>
    <name type="common">Paraburkholderia rhizoxinica</name>
    <dbReference type="NCBI Taxonomy" id="882378"/>
    <lineage>
        <taxon>Bacteria</taxon>
        <taxon>Pseudomonadati</taxon>
        <taxon>Pseudomonadota</taxon>
        <taxon>Betaproteobacteria</taxon>
        <taxon>Burkholderiales</taxon>
        <taxon>Burkholderiaceae</taxon>
        <taxon>Mycetohabitans</taxon>
    </lineage>
</organism>
<evidence type="ECO:0000313" key="1">
    <source>
        <dbReference type="EMBL" id="CBW74219.1"/>
    </source>
</evidence>
<dbReference type="AlphaFoldDB" id="E5ANN7"/>
<sequence>MTAPDSAMAHDRCRIAAHRYVLRRALHGFRRPIGAIRIRGTEILKHGLPANTKRVRLDASTDPLPLLQTAALLYNFHPKIEY</sequence>
<accession>E5ANN7</accession>
<dbReference type="EMBL" id="FR687359">
    <property type="protein sequence ID" value="CBW74219.1"/>
    <property type="molecule type" value="Genomic_DNA"/>
</dbReference>